<dbReference type="Pfam" id="PF04453">
    <property type="entry name" value="LptD"/>
    <property type="match status" value="1"/>
</dbReference>
<dbReference type="GO" id="GO:0043165">
    <property type="term" value="P:Gram-negative-bacterium-type cell outer membrane assembly"/>
    <property type="evidence" value="ECO:0007669"/>
    <property type="project" value="InterPro"/>
</dbReference>
<dbReference type="GO" id="GO:0015920">
    <property type="term" value="P:lipopolysaccharide transport"/>
    <property type="evidence" value="ECO:0007669"/>
    <property type="project" value="InterPro"/>
</dbReference>
<dbReference type="GO" id="GO:1990351">
    <property type="term" value="C:transporter complex"/>
    <property type="evidence" value="ECO:0007669"/>
    <property type="project" value="TreeGrafter"/>
</dbReference>
<dbReference type="AlphaFoldDB" id="G8NNL6"/>
<dbReference type="InterPro" id="IPR007543">
    <property type="entry name" value="LptD_C"/>
</dbReference>
<gene>
    <name evidence="3" type="ordered locus">AciX8_0448</name>
</gene>
<dbReference type="HOGENOM" id="CLU_334875_0_0_0"/>
<dbReference type="PANTHER" id="PTHR30189">
    <property type="entry name" value="LPS-ASSEMBLY PROTEIN"/>
    <property type="match status" value="1"/>
</dbReference>
<dbReference type="PANTHER" id="PTHR30189:SF1">
    <property type="entry name" value="LPS-ASSEMBLY PROTEIN LPTD"/>
    <property type="match status" value="1"/>
</dbReference>
<keyword evidence="4" id="KW-1185">Reference proteome</keyword>
<dbReference type="OrthoDB" id="9760225at2"/>
<dbReference type="eggNOG" id="COG1452">
    <property type="taxonomic scope" value="Bacteria"/>
</dbReference>
<sequence>MKSSKLKLVDGLTQAPSGKRIRQRRLAMQLVLLFITTILAPLGHQHLEAQEVAREEPPAAASQAVLPEAPTPQQDGPLDLTQIPHATPFSPGKVPDRVVLESDNPQTKTGDVLAASGNVVITYRDHIIYADSVTYDKATGEVNATGHLKVIGGENDEHIEASHGTYNLHTGTGRFYDVSGSVGLGKTNAKESVVTPVITSTSATGGRTGPRSAGYQNSNPFLFEGRVVVKTGPENYDVYDGAVTSCLLPNPDWQLFANHFNMDGDKAKAYSSNFRLLGIPVFYLPYVTHPVDADERQSGLLIPTIGYSSASKDTGSKGFTIGEQAYLTLGRSADLTVGTLYYSLRGFSENGTFRYRGPGDDFLTAHFSALQDRGFTSAAGLYQNQGGQDITVGYRKQLTTTTRAVVDAEYLSSYIYREVFTENFNQAVSSDITSTLYLMHERNGFALDGRVDRYQGLKVVAIGTTPGEEVKIFHAPSIDLSADDHRIEGTPLLWDLDTSVAALKRTQPDFASAGMTERVDVHPELSLPLHLEGWNVMSSLGARDTFYSRSRQAPYGANATPIELTQTVNRSDFEATVDIRPPVLERTFTVPARFRKLLGDEVRHTIEPDITYRDVQGISNFLNILRFDDIDLASNTDELAYGVTQHLYFRPRPKPKKAAPKPGCPVQEAGTEQSTGGSDGGANLPDVFNPTPQAANNDANGIPNAWAAAPDVPLRTHGHHPDPCAPDAAPANPPQQEWFSWRLEQKHFFNQTFGGAVIDRRRNIFDSTLSFSGVAFLTEPRSTSPLISRMRFRTSGHTDIEYDFDYDTGATKFTSQNVFLDVHSSRFFGGFSYARLNAPGRFYTEVIDTTTNTATGLTSSAVSDFSQMRVLLGYGTPSKPGLSAAVGSGIDLKLGSAQYVTVQTGYNWNCCGLSVEYRKYDFGTIRNEGTPSFSFTLANIGSAGNLRRNQSLF</sequence>
<dbReference type="EMBL" id="CP003130">
    <property type="protein sequence ID" value="AEU34801.1"/>
    <property type="molecule type" value="Genomic_DNA"/>
</dbReference>
<dbReference type="Proteomes" id="UP000007113">
    <property type="component" value="Chromosome"/>
</dbReference>
<dbReference type="InterPro" id="IPR020889">
    <property type="entry name" value="LipoPS_assembly_LptD"/>
</dbReference>
<evidence type="ECO:0000313" key="3">
    <source>
        <dbReference type="EMBL" id="AEU34801.1"/>
    </source>
</evidence>
<dbReference type="GO" id="GO:0009279">
    <property type="term" value="C:cell outer membrane"/>
    <property type="evidence" value="ECO:0007669"/>
    <property type="project" value="InterPro"/>
</dbReference>
<feature type="domain" description="LptD C-terminal" evidence="2">
    <location>
        <begin position="397"/>
        <end position="616"/>
    </location>
</feature>
<name>G8NNL6_GRAMM</name>
<evidence type="ECO:0000256" key="1">
    <source>
        <dbReference type="SAM" id="MobiDB-lite"/>
    </source>
</evidence>
<dbReference type="KEGG" id="gma:AciX8_0448"/>
<proteinExistence type="inferred from homology"/>
<dbReference type="InterPro" id="IPR050218">
    <property type="entry name" value="LptD"/>
</dbReference>
<feature type="region of interest" description="Disordered" evidence="1">
    <location>
        <begin position="651"/>
        <end position="733"/>
    </location>
</feature>
<dbReference type="HAMAP" id="MF_01411">
    <property type="entry name" value="LPS_assembly_LptD"/>
    <property type="match status" value="1"/>
</dbReference>
<dbReference type="STRING" id="682795.AciX8_0448"/>
<reference evidence="3 4" key="1">
    <citation type="submission" date="2011-11" db="EMBL/GenBank/DDBJ databases">
        <title>Complete sequence of Granulicella mallensis MP5ACTX8.</title>
        <authorList>
            <consortium name="US DOE Joint Genome Institute"/>
            <person name="Lucas S."/>
            <person name="Copeland A."/>
            <person name="Lapidus A."/>
            <person name="Cheng J.-F."/>
            <person name="Goodwin L."/>
            <person name="Pitluck S."/>
            <person name="Peters L."/>
            <person name="Lu M."/>
            <person name="Detter J.C."/>
            <person name="Han C."/>
            <person name="Tapia R."/>
            <person name="Land M."/>
            <person name="Hauser L."/>
            <person name="Kyrpides N."/>
            <person name="Ivanova N."/>
            <person name="Mikhailova N."/>
            <person name="Pagani I."/>
            <person name="Rawat S."/>
            <person name="Mannisto M."/>
            <person name="Haggblom M."/>
            <person name="Woyke T."/>
        </authorList>
    </citation>
    <scope>NUCLEOTIDE SEQUENCE [LARGE SCALE GENOMIC DNA]</scope>
    <source>
        <strain evidence="4">ATCC BAA-1857 / DSM 23137 / MP5ACTX8</strain>
    </source>
</reference>
<dbReference type="RefSeq" id="WP_014263685.1">
    <property type="nucleotide sequence ID" value="NC_016631.1"/>
</dbReference>
<organism evidence="3 4">
    <name type="scientific">Granulicella mallensis (strain ATCC BAA-1857 / DSM 23137 / MP5ACTX8)</name>
    <dbReference type="NCBI Taxonomy" id="682795"/>
    <lineage>
        <taxon>Bacteria</taxon>
        <taxon>Pseudomonadati</taxon>
        <taxon>Acidobacteriota</taxon>
        <taxon>Terriglobia</taxon>
        <taxon>Terriglobales</taxon>
        <taxon>Acidobacteriaceae</taxon>
        <taxon>Granulicella</taxon>
    </lineage>
</organism>
<accession>G8NNL6</accession>
<feature type="compositionally biased region" description="Polar residues" evidence="1">
    <location>
        <begin position="690"/>
        <end position="699"/>
    </location>
</feature>
<evidence type="ECO:0000259" key="2">
    <source>
        <dbReference type="Pfam" id="PF04453"/>
    </source>
</evidence>
<protein>
    <submittedName>
        <fullName evidence="3">Organic solvent tolerance protein</fullName>
    </submittedName>
</protein>
<evidence type="ECO:0000313" key="4">
    <source>
        <dbReference type="Proteomes" id="UP000007113"/>
    </source>
</evidence>